<dbReference type="RefSeq" id="WP_136845717.1">
    <property type="nucleotide sequence ID" value="NZ_SSTM01000003.1"/>
</dbReference>
<feature type="transmembrane region" description="Helical" evidence="7">
    <location>
        <begin position="525"/>
        <end position="546"/>
    </location>
</feature>
<feature type="coiled-coil region" evidence="5">
    <location>
        <begin position="305"/>
        <end position="367"/>
    </location>
</feature>
<evidence type="ECO:0000256" key="1">
    <source>
        <dbReference type="ARBA" id="ARBA00004141"/>
    </source>
</evidence>
<dbReference type="InterPro" id="IPR017500">
    <property type="entry name" value="Phage_infect_YhgE_N"/>
</dbReference>
<dbReference type="Pfam" id="PF12698">
    <property type="entry name" value="ABC2_membrane_3"/>
    <property type="match status" value="2"/>
</dbReference>
<dbReference type="InterPro" id="IPR017501">
    <property type="entry name" value="Phage_infect_YhgE_C"/>
</dbReference>
<feature type="transmembrane region" description="Helical" evidence="7">
    <location>
        <begin position="624"/>
        <end position="644"/>
    </location>
</feature>
<dbReference type="InterPro" id="IPR013525">
    <property type="entry name" value="ABC2_TM"/>
</dbReference>
<feature type="compositionally biased region" description="Basic and acidic residues" evidence="6">
    <location>
        <begin position="898"/>
        <end position="909"/>
    </location>
</feature>
<gene>
    <name evidence="9" type="ORF">E5982_05305</name>
</gene>
<dbReference type="NCBIfam" id="TIGR03061">
    <property type="entry name" value="pip_yhgE_Nterm"/>
    <property type="match status" value="1"/>
</dbReference>
<dbReference type="InterPro" id="IPR051328">
    <property type="entry name" value="T7SS_ABC-Transporter"/>
</dbReference>
<dbReference type="EMBL" id="SSTM01000003">
    <property type="protein sequence ID" value="TJW10698.1"/>
    <property type="molecule type" value="Genomic_DNA"/>
</dbReference>
<feature type="compositionally biased region" description="Low complexity" evidence="6">
    <location>
        <begin position="878"/>
        <end position="897"/>
    </location>
</feature>
<evidence type="ECO:0000256" key="2">
    <source>
        <dbReference type="ARBA" id="ARBA00022692"/>
    </source>
</evidence>
<feature type="transmembrane region" description="Helical" evidence="7">
    <location>
        <begin position="567"/>
        <end position="591"/>
    </location>
</feature>
<keyword evidence="2 7" id="KW-0812">Transmembrane</keyword>
<keyword evidence="3 7" id="KW-1133">Transmembrane helix</keyword>
<dbReference type="AlphaFoldDB" id="A0A4T9TB21"/>
<feature type="domain" description="ABC-2 type transporter transmembrane" evidence="8">
    <location>
        <begin position="28"/>
        <end position="165"/>
    </location>
</feature>
<dbReference type="GO" id="GO:0016020">
    <property type="term" value="C:membrane"/>
    <property type="evidence" value="ECO:0007669"/>
    <property type="project" value="UniProtKB-SubCell"/>
</dbReference>
<dbReference type="OrthoDB" id="9811483at2"/>
<dbReference type="PANTHER" id="PTHR43077:SF10">
    <property type="entry name" value="TRANSPORT PERMEASE PROTEIN"/>
    <property type="match status" value="1"/>
</dbReference>
<dbReference type="Proteomes" id="UP000309454">
    <property type="component" value="Unassembled WGS sequence"/>
</dbReference>
<evidence type="ECO:0000313" key="10">
    <source>
        <dbReference type="Proteomes" id="UP000309454"/>
    </source>
</evidence>
<evidence type="ECO:0000256" key="6">
    <source>
        <dbReference type="SAM" id="MobiDB-lite"/>
    </source>
</evidence>
<evidence type="ECO:0000259" key="8">
    <source>
        <dbReference type="Pfam" id="PF12698"/>
    </source>
</evidence>
<organism evidence="9 10">
    <name type="scientific">Parvibacter caecicola</name>
    <dbReference type="NCBI Taxonomy" id="747645"/>
    <lineage>
        <taxon>Bacteria</taxon>
        <taxon>Bacillati</taxon>
        <taxon>Actinomycetota</taxon>
        <taxon>Coriobacteriia</taxon>
        <taxon>Coriobacteriales</taxon>
        <taxon>Coriobacteriaceae</taxon>
        <taxon>Parvibacter</taxon>
    </lineage>
</organism>
<keyword evidence="5" id="KW-0175">Coiled coil</keyword>
<evidence type="ECO:0000256" key="3">
    <source>
        <dbReference type="ARBA" id="ARBA00022989"/>
    </source>
</evidence>
<comment type="subcellular location">
    <subcellularLocation>
        <location evidence="1">Membrane</location>
        <topology evidence="1">Multi-pass membrane protein</topology>
    </subcellularLocation>
</comment>
<dbReference type="PANTHER" id="PTHR43077">
    <property type="entry name" value="TRANSPORT PERMEASE YVFS-RELATED"/>
    <property type="match status" value="1"/>
</dbReference>
<evidence type="ECO:0000256" key="7">
    <source>
        <dbReference type="SAM" id="Phobius"/>
    </source>
</evidence>
<sequence length="909" mass="96763">MGNVFRVLGRDVMRLVKTPAALVVVFALLVLPSAYTWYNVVAFWNPYENTGHLKVCVVNEDAGGSSELTGEMHVGDMIVEKLEENHQLDWVFTNYDDAYAQVERGEAYAFFVIPSDFTEHLLTLTTGHFEASQITYYVNEKAGPVAPKITDTGASTLDRTINSTFVSTVSDVATEALDSFLSQSQTQIEESKDEASSKMSAVLTSLEETRSTLGKLTESADKAMGKTADARGSLEEARTEAGGAAEALGAVASLTDQLQQQVQLFSGKAMPLVSQAITNAGKASADTNAAMAAAAEALGNARGAMAEVASRMDQINQQNKALVETLQGQLDGLPDSSPAKEPLRQAVEQLQRQVSATDDLLKALQVAQGDANATADALSVAVEKLDTAAQGATASASDLSTGLFGTTLPQLSGNLATLSGAAASLSSTVISQTSLIDQTTLLLDQLDSTLGSFKEAIQQTDGLLGDLQTTLTSARDDVSAILSSNILVKLFGEDGVDAAQIADFMGSPTQLKTEELYPLNAYGSAMAPLFLNLTFWIGAFMLMVVLKQDVDSAGIKNLTLGQRYLGRFLLLAIMVTLQAVICIAGILVIGVETVSAPALFVAAAVTALAYLSIIYALSVTLQHIGKGICVILVFAQIPGGTGIYPVEMTSAFFQAVYPFLPFTYGINAMREAICGFYGTQYLQMLGMLVLFFALFMALGLLVRPFLANVNRMVARQVREGGIFNGENVTIPGRRYRMSQLVRALADKEVYRDELLQRIQRFNRWYPKLIRGSIVLGVVVPVALAVVFAVSPLEKVVLLTLWLAWVCIEFVFLVVLESLRYSLERQLRLDSMSDASIIGLYAHRNQMEPVGTAPAAGGAGVAVPVANGAVSVAAYDAPESAEGAGAPDEAEGAGAPDGEGARRPEGGRHA</sequence>
<evidence type="ECO:0000256" key="4">
    <source>
        <dbReference type="ARBA" id="ARBA00023136"/>
    </source>
</evidence>
<accession>A0A4T9TB21</accession>
<feature type="transmembrane region" description="Helical" evidence="7">
    <location>
        <begin position="768"/>
        <end position="789"/>
    </location>
</feature>
<feature type="transmembrane region" description="Helical" evidence="7">
    <location>
        <begin position="597"/>
        <end position="617"/>
    </location>
</feature>
<feature type="transmembrane region" description="Helical" evidence="7">
    <location>
        <begin position="795"/>
        <end position="815"/>
    </location>
</feature>
<name>A0A4T9TB21_9ACTN</name>
<feature type="transmembrane region" description="Helical" evidence="7">
    <location>
        <begin position="685"/>
        <end position="706"/>
    </location>
</feature>
<comment type="caution">
    <text evidence="9">The sequence shown here is derived from an EMBL/GenBank/DDBJ whole genome shotgun (WGS) entry which is preliminary data.</text>
</comment>
<dbReference type="GO" id="GO:0140359">
    <property type="term" value="F:ABC-type transporter activity"/>
    <property type="evidence" value="ECO:0007669"/>
    <property type="project" value="InterPro"/>
</dbReference>
<keyword evidence="4 7" id="KW-0472">Membrane</keyword>
<proteinExistence type="predicted"/>
<feature type="region of interest" description="Disordered" evidence="6">
    <location>
        <begin position="878"/>
        <end position="909"/>
    </location>
</feature>
<protein>
    <submittedName>
        <fullName evidence="9">YhgE/Pip domain-containing protein</fullName>
    </submittedName>
</protein>
<feature type="domain" description="ABC-2 type transporter transmembrane" evidence="8">
    <location>
        <begin position="514"/>
        <end position="701"/>
    </location>
</feature>
<keyword evidence="10" id="KW-1185">Reference proteome</keyword>
<evidence type="ECO:0000256" key="5">
    <source>
        <dbReference type="SAM" id="Coils"/>
    </source>
</evidence>
<dbReference type="Gene3D" id="3.40.1710.10">
    <property type="entry name" value="abc type-2 transporter like domain"/>
    <property type="match status" value="1"/>
</dbReference>
<dbReference type="NCBIfam" id="TIGR03062">
    <property type="entry name" value="pip_yhgE_Cterm"/>
    <property type="match status" value="1"/>
</dbReference>
<evidence type="ECO:0000313" key="9">
    <source>
        <dbReference type="EMBL" id="TJW10698.1"/>
    </source>
</evidence>
<reference evidence="9 10" key="1">
    <citation type="submission" date="2019-04" db="EMBL/GenBank/DDBJ databases">
        <title>Microbes associate with the intestines of laboratory mice.</title>
        <authorList>
            <person name="Navarre W."/>
            <person name="Wong E."/>
            <person name="Huang K.C."/>
            <person name="Tropini C."/>
            <person name="Ng K."/>
            <person name="Yu B."/>
        </authorList>
    </citation>
    <scope>NUCLEOTIDE SEQUENCE [LARGE SCALE GENOMIC DNA]</scope>
    <source>
        <strain evidence="9 10">NM48_B13</strain>
    </source>
</reference>